<dbReference type="EMBL" id="BLIP01000001">
    <property type="protein sequence ID" value="GFE21138.1"/>
    <property type="molecule type" value="Genomic_DNA"/>
</dbReference>
<accession>A0A640TCS2</accession>
<dbReference type="RefSeq" id="WP_159485280.1">
    <property type="nucleotide sequence ID" value="NZ_BLIP01000001.1"/>
</dbReference>
<reference evidence="2 4" key="2">
    <citation type="submission" date="2022-12" db="EMBL/GenBank/DDBJ databases">
        <authorList>
            <person name="Ruckert C."/>
            <person name="Busche T."/>
            <person name="Kalinowski J."/>
            <person name="Wittmann C."/>
        </authorList>
    </citation>
    <scope>NUCLEOTIDE SEQUENCE [LARGE SCALE GENOMIC DNA]</scope>
    <source>
        <strain evidence="2 4">DSM 40555</strain>
    </source>
</reference>
<name>A0A640TCS2_STRNI</name>
<dbReference type="AlphaFoldDB" id="A0A640TCS2"/>
<dbReference type="Proteomes" id="UP001210609">
    <property type="component" value="Chromosome"/>
</dbReference>
<reference evidence="1 3" key="1">
    <citation type="submission" date="2019-12" db="EMBL/GenBank/DDBJ databases">
        <title>Whole genome shotgun sequence of Streptomyces libani subsp. libani NBRC 13452.</title>
        <authorList>
            <person name="Ichikawa N."/>
            <person name="Kimura A."/>
            <person name="Kitahashi Y."/>
            <person name="Komaki H."/>
            <person name="Tamura T."/>
        </authorList>
    </citation>
    <scope>NUCLEOTIDE SEQUENCE [LARGE SCALE GENOMIC DNA]</scope>
    <source>
        <strain evidence="1 3">NBRC 13452</strain>
    </source>
</reference>
<protein>
    <submittedName>
        <fullName evidence="1">Uncharacterized protein</fullName>
    </submittedName>
</protein>
<keyword evidence="4" id="KW-1185">Reference proteome</keyword>
<dbReference type="EMBL" id="CP114202">
    <property type="protein sequence ID" value="WAT95852.1"/>
    <property type="molecule type" value="Genomic_DNA"/>
</dbReference>
<evidence type="ECO:0000313" key="1">
    <source>
        <dbReference type="EMBL" id="GFE21138.1"/>
    </source>
</evidence>
<proteinExistence type="predicted"/>
<evidence type="ECO:0000313" key="3">
    <source>
        <dbReference type="Proteomes" id="UP000429552"/>
    </source>
</evidence>
<evidence type="ECO:0000313" key="2">
    <source>
        <dbReference type="EMBL" id="WAT95852.1"/>
    </source>
</evidence>
<organism evidence="1 3">
    <name type="scientific">Streptomyces nigrescens</name>
    <dbReference type="NCBI Taxonomy" id="1920"/>
    <lineage>
        <taxon>Bacteria</taxon>
        <taxon>Bacillati</taxon>
        <taxon>Actinomycetota</taxon>
        <taxon>Actinomycetes</taxon>
        <taxon>Kitasatosporales</taxon>
        <taxon>Streptomycetaceae</taxon>
        <taxon>Streptomyces</taxon>
    </lineage>
</organism>
<sequence length="176" mass="18147">MTSIGITPEERAELGKALTDALNPLAAAIRSRQSGLSTARMWEADPVEVTLSVLAAWKVVDAEVKQLTARAAATAGSYGANYEQMGAVWGITRQGARKKWPGAVPRPAAAKAGAALELFGGTAELVQDPSSGGWAWAGEGADGTRGAAEDGTWYAAKEEAAAHAGAFLREHAATLS</sequence>
<evidence type="ECO:0000313" key="4">
    <source>
        <dbReference type="Proteomes" id="UP001210609"/>
    </source>
</evidence>
<gene>
    <name evidence="1" type="ORF">Sliba_15910</name>
    <name evidence="2" type="ORF">STRLI_001613</name>
</gene>
<dbReference type="Proteomes" id="UP000429552">
    <property type="component" value="Unassembled WGS sequence"/>
</dbReference>